<dbReference type="InterPro" id="IPR001853">
    <property type="entry name" value="DSBA-like_thioredoxin_dom"/>
</dbReference>
<evidence type="ECO:0000256" key="1">
    <source>
        <dbReference type="ARBA" id="ARBA00004418"/>
    </source>
</evidence>
<dbReference type="GO" id="GO:0042597">
    <property type="term" value="C:periplasmic space"/>
    <property type="evidence" value="ECO:0007669"/>
    <property type="project" value="UniProtKB-SubCell"/>
</dbReference>
<dbReference type="Pfam" id="PF01323">
    <property type="entry name" value="DSBA"/>
    <property type="match status" value="1"/>
</dbReference>
<keyword evidence="6" id="KW-0676">Redox-active center</keyword>
<dbReference type="Proteomes" id="UP000547058">
    <property type="component" value="Unassembled WGS sequence"/>
</dbReference>
<evidence type="ECO:0000256" key="5">
    <source>
        <dbReference type="ARBA" id="ARBA00023157"/>
    </source>
</evidence>
<comment type="similarity">
    <text evidence="2">Belongs to the thioredoxin family. DsbA subfamily.</text>
</comment>
<comment type="subcellular location">
    <subcellularLocation>
        <location evidence="1 7">Periplasm</location>
    </subcellularLocation>
</comment>
<evidence type="ECO:0000256" key="3">
    <source>
        <dbReference type="ARBA" id="ARBA00022729"/>
    </source>
</evidence>
<dbReference type="InterPro" id="IPR023205">
    <property type="entry name" value="DsbA/DsbL"/>
</dbReference>
<dbReference type="InterPro" id="IPR017937">
    <property type="entry name" value="Thioredoxin_CS"/>
</dbReference>
<proteinExistence type="inferred from homology"/>
<evidence type="ECO:0000256" key="2">
    <source>
        <dbReference type="ARBA" id="ARBA00005791"/>
    </source>
</evidence>
<keyword evidence="12" id="KW-1185">Reference proteome</keyword>
<evidence type="ECO:0000256" key="6">
    <source>
        <dbReference type="ARBA" id="ARBA00023284"/>
    </source>
</evidence>
<evidence type="ECO:0000259" key="10">
    <source>
        <dbReference type="PROSITE" id="PS51352"/>
    </source>
</evidence>
<comment type="caution">
    <text evidence="11">The sequence shown here is derived from an EMBL/GenBank/DDBJ whole genome shotgun (WGS) entry which is preliminary data.</text>
</comment>
<dbReference type="Gene3D" id="3.40.30.10">
    <property type="entry name" value="Glutaredoxin"/>
    <property type="match status" value="1"/>
</dbReference>
<dbReference type="PANTHER" id="PTHR35891">
    <property type="entry name" value="THIOL:DISULFIDE INTERCHANGE PROTEIN DSBA"/>
    <property type="match status" value="1"/>
</dbReference>
<organism evidence="11 12">
    <name type="scientific">Stenotrophomonas tumulicola</name>
    <dbReference type="NCBI Taxonomy" id="1685415"/>
    <lineage>
        <taxon>Bacteria</taxon>
        <taxon>Pseudomonadati</taxon>
        <taxon>Pseudomonadota</taxon>
        <taxon>Gammaproteobacteria</taxon>
        <taxon>Lysobacterales</taxon>
        <taxon>Lysobacteraceae</taxon>
        <taxon>Stenotrophomonas</taxon>
    </lineage>
</organism>
<evidence type="ECO:0000256" key="4">
    <source>
        <dbReference type="ARBA" id="ARBA00022764"/>
    </source>
</evidence>
<dbReference type="CDD" id="cd03019">
    <property type="entry name" value="DsbA_DsbA"/>
    <property type="match status" value="1"/>
</dbReference>
<gene>
    <name evidence="11" type="ORF">H4O11_07315</name>
</gene>
<reference evidence="11 12" key="1">
    <citation type="submission" date="2020-08" db="EMBL/GenBank/DDBJ databases">
        <title>Stenotrophomonas tumulicola JCM 30961.</title>
        <authorList>
            <person name="Deng Y."/>
        </authorList>
    </citation>
    <scope>NUCLEOTIDE SEQUENCE [LARGE SCALE GENOMIC DNA]</scope>
    <source>
        <strain evidence="11 12">JCM 30961</strain>
    </source>
</reference>
<dbReference type="PIRSF" id="PIRSF001488">
    <property type="entry name" value="Tdi_protein"/>
    <property type="match status" value="1"/>
</dbReference>
<dbReference type="PANTHER" id="PTHR35891:SF2">
    <property type="entry name" value="THIOL:DISULFIDE INTERCHANGE PROTEIN DSBA"/>
    <property type="match status" value="1"/>
</dbReference>
<dbReference type="SUPFAM" id="SSF52833">
    <property type="entry name" value="Thioredoxin-like"/>
    <property type="match status" value="1"/>
</dbReference>
<keyword evidence="5 7" id="KW-1015">Disulfide bond</keyword>
<evidence type="ECO:0000256" key="8">
    <source>
        <dbReference type="PIRSR" id="PIRSR001488-1"/>
    </source>
</evidence>
<dbReference type="PROSITE" id="PS00194">
    <property type="entry name" value="THIOREDOXIN_1"/>
    <property type="match status" value="1"/>
</dbReference>
<evidence type="ECO:0000313" key="12">
    <source>
        <dbReference type="Proteomes" id="UP000547058"/>
    </source>
</evidence>
<name>A0A7W3IHW0_9GAMM</name>
<feature type="domain" description="Thioredoxin" evidence="10">
    <location>
        <begin position="14"/>
        <end position="207"/>
    </location>
</feature>
<dbReference type="PROSITE" id="PS51352">
    <property type="entry name" value="THIOREDOXIN_2"/>
    <property type="match status" value="1"/>
</dbReference>
<dbReference type="AlphaFoldDB" id="A0A7W3IHW0"/>
<protein>
    <recommendedName>
        <fullName evidence="7">Thiol:disulfide interchange protein</fullName>
    </recommendedName>
</protein>
<feature type="disulfide bond" description="Redox-active" evidence="8">
    <location>
        <begin position="60"/>
        <end position="63"/>
    </location>
</feature>
<feature type="signal peptide" evidence="9">
    <location>
        <begin position="1"/>
        <end position="21"/>
    </location>
</feature>
<dbReference type="InterPro" id="IPR050824">
    <property type="entry name" value="Thiol_disulfide_DsbA"/>
</dbReference>
<evidence type="ECO:0000256" key="9">
    <source>
        <dbReference type="SAM" id="SignalP"/>
    </source>
</evidence>
<dbReference type="EMBL" id="JACGXS010000002">
    <property type="protein sequence ID" value="MBA8681621.1"/>
    <property type="molecule type" value="Genomic_DNA"/>
</dbReference>
<dbReference type="InterPro" id="IPR036249">
    <property type="entry name" value="Thioredoxin-like_sf"/>
</dbReference>
<keyword evidence="3 9" id="KW-0732">Signal</keyword>
<dbReference type="InterPro" id="IPR013766">
    <property type="entry name" value="Thioredoxin_domain"/>
</dbReference>
<keyword evidence="4 7" id="KW-0574">Periplasm</keyword>
<dbReference type="GO" id="GO:0015036">
    <property type="term" value="F:disulfide oxidoreductase activity"/>
    <property type="evidence" value="ECO:0007669"/>
    <property type="project" value="UniProtKB-ARBA"/>
</dbReference>
<dbReference type="RefSeq" id="WP_182338741.1">
    <property type="nucleotide sequence ID" value="NZ_JACGXS010000002.1"/>
</dbReference>
<evidence type="ECO:0000313" key="11">
    <source>
        <dbReference type="EMBL" id="MBA8681621.1"/>
    </source>
</evidence>
<feature type="chain" id="PRO_5031329181" description="Thiol:disulfide interchange protein" evidence="9">
    <location>
        <begin position="22"/>
        <end position="220"/>
    </location>
</feature>
<sequence length="220" mass="23672">MRLIPRLLLSLLALMPLALSAAPTGPALQEGRDYERIADPGPLQPLAGKIEVAEVFGYTCPHCAHFEPQLQAWVAKLPKDVRFTPVPAAFGGPWDTWAQGYYAADQLGVAKRSHAAVFKALHEDRSLPMQNVSPEELATFYTQYGVTEAAFIAAFKSDAVQAKVKAAREFAQRTRTPGTPALIINGQYLVKGTSADDQLRIASALIAQARGDAAGSSKGR</sequence>
<evidence type="ECO:0000256" key="7">
    <source>
        <dbReference type="PIRNR" id="PIRNR001488"/>
    </source>
</evidence>
<accession>A0A7W3IHW0</accession>